<organism evidence="4 5">
    <name type="scientific">Entamoeba invadens IP1</name>
    <dbReference type="NCBI Taxonomy" id="370355"/>
    <lineage>
        <taxon>Eukaryota</taxon>
        <taxon>Amoebozoa</taxon>
        <taxon>Evosea</taxon>
        <taxon>Archamoebae</taxon>
        <taxon>Mastigamoebida</taxon>
        <taxon>Entamoebidae</taxon>
        <taxon>Entamoeba</taxon>
    </lineage>
</organism>
<evidence type="ECO:0000313" key="5">
    <source>
        <dbReference type="Proteomes" id="UP000014680"/>
    </source>
</evidence>
<proteinExistence type="predicted"/>
<dbReference type="RefSeq" id="XP_004185965.1">
    <property type="nucleotide sequence ID" value="XM_004185917.1"/>
</dbReference>
<evidence type="ECO:0000256" key="1">
    <source>
        <dbReference type="PROSITE-ProRule" id="PRU00047"/>
    </source>
</evidence>
<dbReference type="InterPro" id="IPR001878">
    <property type="entry name" value="Znf_CCHC"/>
</dbReference>
<dbReference type="OrthoDB" id="427960at2759"/>
<dbReference type="GO" id="GO:0008270">
    <property type="term" value="F:zinc ion binding"/>
    <property type="evidence" value="ECO:0007669"/>
    <property type="project" value="UniProtKB-KW"/>
</dbReference>
<keyword evidence="1" id="KW-0479">Metal-binding</keyword>
<dbReference type="Gene3D" id="4.10.60.10">
    <property type="entry name" value="Zinc finger, CCHC-type"/>
    <property type="match status" value="1"/>
</dbReference>
<dbReference type="GO" id="GO:0003676">
    <property type="term" value="F:nucleic acid binding"/>
    <property type="evidence" value="ECO:0007669"/>
    <property type="project" value="InterPro"/>
</dbReference>
<keyword evidence="1" id="KW-0863">Zinc-finger</keyword>
<dbReference type="SMART" id="SM00343">
    <property type="entry name" value="ZnF_C2HC"/>
    <property type="match status" value="1"/>
</dbReference>
<dbReference type="SUPFAM" id="SSF57756">
    <property type="entry name" value="Retrovirus zinc finger-like domains"/>
    <property type="match status" value="1"/>
</dbReference>
<dbReference type="PROSITE" id="PS50158">
    <property type="entry name" value="ZF_CCHC"/>
    <property type="match status" value="1"/>
</dbReference>
<evidence type="ECO:0000259" key="3">
    <source>
        <dbReference type="PROSITE" id="PS50158"/>
    </source>
</evidence>
<dbReference type="AlphaFoldDB" id="L7FKF6"/>
<dbReference type="InterPro" id="IPR035979">
    <property type="entry name" value="RBD_domain_sf"/>
</dbReference>
<keyword evidence="5" id="KW-1185">Reference proteome</keyword>
<dbReference type="EMBL" id="KB206947">
    <property type="protein sequence ID" value="ELP86619.1"/>
    <property type="molecule type" value="Genomic_DNA"/>
</dbReference>
<sequence length="195" mass="22192">MIIHNKKDTPLNHCVITMGDKEVADTLIKEKNDSEWDGVKIKISIERKDSSGSTVNFSFRGLDKSEDDVKKYLKGYKVKSVKRGIAKKGTLIGYTVNVVLKNMETANKVKTEFKNNEETKNYGLKFTKKMGEEVERCFICGKYGHSKNNCTEKDTAVPQVLKHKETKAVSQLEISVSEDKKHNKNKKESKTQRSE</sequence>
<dbReference type="SUPFAM" id="SSF54928">
    <property type="entry name" value="RNA-binding domain, RBD"/>
    <property type="match status" value="1"/>
</dbReference>
<feature type="domain" description="CCHC-type" evidence="3">
    <location>
        <begin position="136"/>
        <end position="152"/>
    </location>
</feature>
<accession>L7FKF6</accession>
<dbReference type="GeneID" id="14885592"/>
<dbReference type="VEuPathDB" id="AmoebaDB:EIN_290470"/>
<protein>
    <recommendedName>
        <fullName evidence="3">CCHC-type domain-containing protein</fullName>
    </recommendedName>
</protein>
<evidence type="ECO:0000313" key="4">
    <source>
        <dbReference type="EMBL" id="ELP86619.1"/>
    </source>
</evidence>
<evidence type="ECO:0000256" key="2">
    <source>
        <dbReference type="SAM" id="MobiDB-lite"/>
    </source>
</evidence>
<name>L7FKF6_ENTIV</name>
<reference evidence="4 5" key="1">
    <citation type="submission" date="2012-10" db="EMBL/GenBank/DDBJ databases">
        <authorList>
            <person name="Zafar N."/>
            <person name="Inman J."/>
            <person name="Hall N."/>
            <person name="Lorenzi H."/>
            <person name="Caler E."/>
        </authorList>
    </citation>
    <scope>NUCLEOTIDE SEQUENCE [LARGE SCALE GENOMIC DNA]</scope>
    <source>
        <strain evidence="4 5">IP1</strain>
    </source>
</reference>
<gene>
    <name evidence="4" type="ORF">EIN_290470</name>
</gene>
<dbReference type="Proteomes" id="UP000014680">
    <property type="component" value="Unassembled WGS sequence"/>
</dbReference>
<feature type="compositionally biased region" description="Basic and acidic residues" evidence="2">
    <location>
        <begin position="177"/>
        <end position="195"/>
    </location>
</feature>
<keyword evidence="1" id="KW-0862">Zinc</keyword>
<feature type="region of interest" description="Disordered" evidence="2">
    <location>
        <begin position="172"/>
        <end position="195"/>
    </location>
</feature>
<dbReference type="InterPro" id="IPR036875">
    <property type="entry name" value="Znf_CCHC_sf"/>
</dbReference>
<dbReference type="KEGG" id="eiv:EIN_290470"/>